<feature type="binding site" evidence="1">
    <location>
        <position position="43"/>
    </location>
    <ligand>
        <name>Mg(2+)</name>
        <dbReference type="ChEBI" id="CHEBI:18420"/>
        <label>1</label>
    </ligand>
</feature>
<dbReference type="InterPro" id="IPR050792">
    <property type="entry name" value="ADP-ribosylglycohydrolase"/>
</dbReference>
<keyword evidence="1" id="KW-0460">Magnesium</keyword>
<reference evidence="2 3" key="1">
    <citation type="submission" date="2019-06" db="EMBL/GenBank/DDBJ databases">
        <title>Sequencing the genomes of 1000 actinobacteria strains.</title>
        <authorList>
            <person name="Klenk H.-P."/>
        </authorList>
    </citation>
    <scope>NUCLEOTIDE SEQUENCE [LARGE SCALE GENOMIC DNA]</scope>
    <source>
        <strain evidence="2 3">DSM 102200</strain>
    </source>
</reference>
<dbReference type="Gene3D" id="1.10.4080.10">
    <property type="entry name" value="ADP-ribosylation/Crystallin J1"/>
    <property type="match status" value="1"/>
</dbReference>
<dbReference type="Pfam" id="PF03747">
    <property type="entry name" value="ADP_ribosyl_GH"/>
    <property type="match status" value="1"/>
</dbReference>
<dbReference type="AlphaFoldDB" id="A0A543CGR6"/>
<dbReference type="PANTHER" id="PTHR16222:SF12">
    <property type="entry name" value="ADP-RIBOSYLGLYCOHYDROLASE-RELATED"/>
    <property type="match status" value="1"/>
</dbReference>
<dbReference type="EMBL" id="VFOZ01000001">
    <property type="protein sequence ID" value="TQL96279.1"/>
    <property type="molecule type" value="Genomic_DNA"/>
</dbReference>
<feature type="binding site" evidence="1">
    <location>
        <position position="45"/>
    </location>
    <ligand>
        <name>Mg(2+)</name>
        <dbReference type="ChEBI" id="CHEBI:18420"/>
        <label>1</label>
    </ligand>
</feature>
<keyword evidence="1" id="KW-0479">Metal-binding</keyword>
<sequence>MTAFDSLTGLSVGDAFGAQFFAMENRHLLLDEAAVPSAPWPWTDDTEMACNLLDVLQRHGQVERDALATAFADRYDPYRGYGPGTVVLLRGLRNGEAWRTAATAQFGGQGSMGNGAAMRVAPLGAYYPGDLERVALEAAASAVVTHAHPEGIAGAIAVAVAASYAARGDASGLIEAVLSHTPPGKVHDGIRRAADLFGRTREEVAYELGNGSRVLAHDTVPFCIWAAARHLTDYEQAVRGCVAVGGDIDTTAAITGGIVAAHTGVDGIPRAWREAREPLPDWLTP</sequence>
<proteinExistence type="predicted"/>
<dbReference type="RefSeq" id="WP_141955153.1">
    <property type="nucleotide sequence ID" value="NZ_VFOZ01000001.1"/>
</dbReference>
<feature type="binding site" evidence="1">
    <location>
        <position position="249"/>
    </location>
    <ligand>
        <name>Mg(2+)</name>
        <dbReference type="ChEBI" id="CHEBI:18420"/>
        <label>1</label>
    </ligand>
</feature>
<feature type="binding site" evidence="1">
    <location>
        <position position="247"/>
    </location>
    <ligand>
        <name>Mg(2+)</name>
        <dbReference type="ChEBI" id="CHEBI:18420"/>
        <label>1</label>
    </ligand>
</feature>
<dbReference type="InterPro" id="IPR005502">
    <property type="entry name" value="Ribosyl_crysJ1"/>
</dbReference>
<dbReference type="GO" id="GO:0046872">
    <property type="term" value="F:metal ion binding"/>
    <property type="evidence" value="ECO:0007669"/>
    <property type="project" value="UniProtKB-KW"/>
</dbReference>
<dbReference type="Proteomes" id="UP000316096">
    <property type="component" value="Unassembled WGS sequence"/>
</dbReference>
<protein>
    <submittedName>
        <fullName evidence="2">ADP-ribosylglycohydrolase</fullName>
    </submittedName>
</protein>
<dbReference type="SUPFAM" id="SSF101478">
    <property type="entry name" value="ADP-ribosylglycohydrolase"/>
    <property type="match status" value="1"/>
</dbReference>
<evidence type="ECO:0000313" key="3">
    <source>
        <dbReference type="Proteomes" id="UP000316096"/>
    </source>
</evidence>
<feature type="binding site" evidence="1">
    <location>
        <position position="44"/>
    </location>
    <ligand>
        <name>Mg(2+)</name>
        <dbReference type="ChEBI" id="CHEBI:18420"/>
        <label>1</label>
    </ligand>
</feature>
<dbReference type="OrthoDB" id="9798107at2"/>
<dbReference type="InterPro" id="IPR036705">
    <property type="entry name" value="Ribosyl_crysJ1_sf"/>
</dbReference>
<accession>A0A543CGR6</accession>
<keyword evidence="2" id="KW-0378">Hydrolase</keyword>
<dbReference type="PANTHER" id="PTHR16222">
    <property type="entry name" value="ADP-RIBOSYLGLYCOHYDROLASE"/>
    <property type="match status" value="1"/>
</dbReference>
<comment type="caution">
    <text evidence="2">The sequence shown here is derived from an EMBL/GenBank/DDBJ whole genome shotgun (WGS) entry which is preliminary data.</text>
</comment>
<comment type="cofactor">
    <cofactor evidence="1">
        <name>Mg(2+)</name>
        <dbReference type="ChEBI" id="CHEBI:18420"/>
    </cofactor>
    <text evidence="1">Binds 2 magnesium ions per subunit.</text>
</comment>
<keyword evidence="3" id="KW-1185">Reference proteome</keyword>
<dbReference type="GO" id="GO:0016787">
    <property type="term" value="F:hydrolase activity"/>
    <property type="evidence" value="ECO:0007669"/>
    <property type="project" value="UniProtKB-KW"/>
</dbReference>
<organism evidence="2 3">
    <name type="scientific">Actinoallomurus bryophytorum</name>
    <dbReference type="NCBI Taxonomy" id="1490222"/>
    <lineage>
        <taxon>Bacteria</taxon>
        <taxon>Bacillati</taxon>
        <taxon>Actinomycetota</taxon>
        <taxon>Actinomycetes</taxon>
        <taxon>Streptosporangiales</taxon>
        <taxon>Thermomonosporaceae</taxon>
        <taxon>Actinoallomurus</taxon>
    </lineage>
</organism>
<gene>
    <name evidence="2" type="ORF">FB559_1805</name>
</gene>
<name>A0A543CGR6_9ACTN</name>
<evidence type="ECO:0000256" key="1">
    <source>
        <dbReference type="PIRSR" id="PIRSR605502-1"/>
    </source>
</evidence>
<evidence type="ECO:0000313" key="2">
    <source>
        <dbReference type="EMBL" id="TQL96279.1"/>
    </source>
</evidence>
<feature type="binding site" evidence="1">
    <location>
        <position position="250"/>
    </location>
    <ligand>
        <name>Mg(2+)</name>
        <dbReference type="ChEBI" id="CHEBI:18420"/>
        <label>1</label>
    </ligand>
</feature>